<keyword evidence="3" id="KW-1185">Reference proteome</keyword>
<evidence type="ECO:0000313" key="3">
    <source>
        <dbReference type="Proteomes" id="UP000241311"/>
    </source>
</evidence>
<sequence length="65" mass="7533">MSKPELIIMGIGVFAFTCGLILAWLQRRCSHHYFLVRTIHGDEINHRNGKRRVLSCSKCGKIKYE</sequence>
<dbReference type="EMBL" id="KY549659">
    <property type="protein sequence ID" value="AQT27938.1"/>
    <property type="molecule type" value="Genomic_DNA"/>
</dbReference>
<evidence type="ECO:0000256" key="1">
    <source>
        <dbReference type="SAM" id="Phobius"/>
    </source>
</evidence>
<keyword evidence="1" id="KW-1133">Transmembrane helix</keyword>
<evidence type="ECO:0000313" key="2">
    <source>
        <dbReference type="EMBL" id="AQT27938.1"/>
    </source>
</evidence>
<accession>A0A2P9J507</accession>
<keyword evidence="1" id="KW-0812">Transmembrane</keyword>
<gene>
    <name evidence="2" type="ORF">CB4_96</name>
</gene>
<feature type="transmembrane region" description="Helical" evidence="1">
    <location>
        <begin position="6"/>
        <end position="25"/>
    </location>
</feature>
<dbReference type="Proteomes" id="UP000241311">
    <property type="component" value="Segment"/>
</dbReference>
<protein>
    <submittedName>
        <fullName evidence="2">Uncharacterized protein</fullName>
    </submittedName>
</protein>
<organism evidence="2 3">
    <name type="scientific">Pectobacterium phage vB_PatP_CB4</name>
    <dbReference type="NCBI Taxonomy" id="1958919"/>
    <lineage>
        <taxon>Viruses</taxon>
        <taxon>Duplodnaviria</taxon>
        <taxon>Heunggongvirae</taxon>
        <taxon>Uroviricota</taxon>
        <taxon>Caudoviricetes</taxon>
        <taxon>Schitoviridae</taxon>
        <taxon>Cbunavirus</taxon>
        <taxon>Cbunavirus CB4</taxon>
    </lineage>
</organism>
<keyword evidence="1" id="KW-0472">Membrane</keyword>
<proteinExistence type="predicted"/>
<name>A0A2P9J507_9CAUD</name>
<reference evidence="2 3" key="1">
    <citation type="submission" date="2017-01" db="EMBL/GenBank/DDBJ databases">
        <title>Isolation and characterization of Pectobacterium phages.</title>
        <authorList>
            <person name="Buttimer C.T.H."/>
            <person name="Lucid A."/>
            <person name="Coffey A."/>
        </authorList>
    </citation>
    <scope>NUCLEOTIDE SEQUENCE [LARGE SCALE GENOMIC DNA]</scope>
</reference>